<evidence type="ECO:0000313" key="1">
    <source>
        <dbReference type="EMBL" id="MFC2972622.1"/>
    </source>
</evidence>
<protein>
    <recommendedName>
        <fullName evidence="3">Lipoprotein</fullName>
    </recommendedName>
</protein>
<comment type="caution">
    <text evidence="1">The sequence shown here is derived from an EMBL/GenBank/DDBJ whole genome shotgun (WGS) entry which is preliminary data.</text>
</comment>
<dbReference type="Proteomes" id="UP001595457">
    <property type="component" value="Unassembled WGS sequence"/>
</dbReference>
<name>A0ABV7AVU5_9GAMM</name>
<proteinExistence type="predicted"/>
<dbReference type="PROSITE" id="PS51257">
    <property type="entry name" value="PROKAR_LIPOPROTEIN"/>
    <property type="match status" value="1"/>
</dbReference>
<evidence type="ECO:0008006" key="3">
    <source>
        <dbReference type="Google" id="ProtNLM"/>
    </source>
</evidence>
<dbReference type="RefSeq" id="WP_377814267.1">
    <property type="nucleotide sequence ID" value="NZ_JBHRSJ010000017.1"/>
</dbReference>
<sequence>MRTLILLTCPLVLGGCNLLMPRPDPGQAWIELNPPAPRSLRATEVDHRKLDDHRYFQVPPGAHRLGMRYRFEVDASNIGPDSDAHERDCLIRLNYGKFAAGQRYSLEVGQVGFRPWAKLYDAERRELARGKESGCKGA</sequence>
<organism evidence="1 2">
    <name type="scientific">Azotobacter bryophylli</name>
    <dbReference type="NCBI Taxonomy" id="1986537"/>
    <lineage>
        <taxon>Bacteria</taxon>
        <taxon>Pseudomonadati</taxon>
        <taxon>Pseudomonadota</taxon>
        <taxon>Gammaproteobacteria</taxon>
        <taxon>Pseudomonadales</taxon>
        <taxon>Pseudomonadaceae</taxon>
        <taxon>Azotobacter</taxon>
    </lineage>
</organism>
<dbReference type="EMBL" id="JBHRSJ010000017">
    <property type="protein sequence ID" value="MFC2972622.1"/>
    <property type="molecule type" value="Genomic_DNA"/>
</dbReference>
<gene>
    <name evidence="1" type="ORF">ACFOJE_10415</name>
</gene>
<keyword evidence="2" id="KW-1185">Reference proteome</keyword>
<evidence type="ECO:0000313" key="2">
    <source>
        <dbReference type="Proteomes" id="UP001595457"/>
    </source>
</evidence>
<reference evidence="2" key="1">
    <citation type="journal article" date="2019" name="Int. J. Syst. Evol. Microbiol.">
        <title>The Global Catalogue of Microorganisms (GCM) 10K type strain sequencing project: providing services to taxonomists for standard genome sequencing and annotation.</title>
        <authorList>
            <consortium name="The Broad Institute Genomics Platform"/>
            <consortium name="The Broad Institute Genome Sequencing Center for Infectious Disease"/>
            <person name="Wu L."/>
            <person name="Ma J."/>
        </authorList>
    </citation>
    <scope>NUCLEOTIDE SEQUENCE [LARGE SCALE GENOMIC DNA]</scope>
    <source>
        <strain evidence="2">KCTC 62195</strain>
    </source>
</reference>
<accession>A0ABV7AVU5</accession>